<organism evidence="1 2">
    <name type="scientific">Cetraspora pellucida</name>
    <dbReference type="NCBI Taxonomy" id="1433469"/>
    <lineage>
        <taxon>Eukaryota</taxon>
        <taxon>Fungi</taxon>
        <taxon>Fungi incertae sedis</taxon>
        <taxon>Mucoromycota</taxon>
        <taxon>Glomeromycotina</taxon>
        <taxon>Glomeromycetes</taxon>
        <taxon>Diversisporales</taxon>
        <taxon>Gigasporaceae</taxon>
        <taxon>Cetraspora</taxon>
    </lineage>
</organism>
<dbReference type="EMBL" id="CAJVPW010021243">
    <property type="protein sequence ID" value="CAG8692546.1"/>
    <property type="molecule type" value="Genomic_DNA"/>
</dbReference>
<protein>
    <submittedName>
        <fullName evidence="1">2359_t:CDS:1</fullName>
    </submittedName>
</protein>
<accession>A0ACA9P7D8</accession>
<feature type="non-terminal residue" evidence="1">
    <location>
        <position position="1"/>
    </location>
</feature>
<evidence type="ECO:0000313" key="1">
    <source>
        <dbReference type="EMBL" id="CAG8692546.1"/>
    </source>
</evidence>
<keyword evidence="2" id="KW-1185">Reference proteome</keyword>
<gene>
    <name evidence="1" type="ORF">SPELUC_LOCUS10832</name>
</gene>
<dbReference type="Proteomes" id="UP000789366">
    <property type="component" value="Unassembled WGS sequence"/>
</dbReference>
<sequence>SLELEKELSIYYEVLKKCPDDQGIIFWFQDKLITKYNEYYNNIKFENYDYVIFDHNLKKINFKYEQKVINIFVTKDIAIKRILKRDRGLEKDVDPDYFNLIYDTYDKNIDSVYPVRFSFDNNEDLNKQEVGGYDPKEYSKIYKEVNKYKKEAFLKFTNEEQEIFLKLFNEYNKNIEVVSKNHLPLEGTNSFYDKVRKECSKHVNEIRNLVNAREEYEEKLKFEKIENENKEIKEKFNKQKEENEKMQQQMQQQITEQAEMLKVIMGQMNNRPVEEIVKRIREENINSDNHISEKLNKKIKFDKIDNDIQKKIGISESEKIKDLIEEYFNFTTKPRGKEFERMTHNFLKCNRMNAYIREVPDGGVDIQGKFKVLKFVMQLKYHYDKDHKVDVNDVRAFCAVYSNSFNYSDYVGIFLTSSGYTEPAKIFGFSVLNKLGELSIEPREDNIKNLYNNEIYGYVLNDLEFFILKERYTISKIELKDFISEFNLKDFVTDKINNLTKEKNKKYHEDSINNSKRKYQYEYKIIENLNRKIIKSFNNQNPHVVINIKQEIEIEKRTTPFVFGFVGSSENGKINIINMFKKYLMEKGILEEHIYITKGFQNIIDNMNPKT</sequence>
<proteinExistence type="predicted"/>
<feature type="non-terminal residue" evidence="1">
    <location>
        <position position="611"/>
    </location>
</feature>
<comment type="caution">
    <text evidence="1">The sequence shown here is derived from an EMBL/GenBank/DDBJ whole genome shotgun (WGS) entry which is preliminary data.</text>
</comment>
<name>A0ACA9P7D8_9GLOM</name>
<reference evidence="1" key="1">
    <citation type="submission" date="2021-06" db="EMBL/GenBank/DDBJ databases">
        <authorList>
            <person name="Kallberg Y."/>
            <person name="Tangrot J."/>
            <person name="Rosling A."/>
        </authorList>
    </citation>
    <scope>NUCLEOTIDE SEQUENCE</scope>
    <source>
        <strain evidence="1">28 12/20/2015</strain>
    </source>
</reference>
<evidence type="ECO:0000313" key="2">
    <source>
        <dbReference type="Proteomes" id="UP000789366"/>
    </source>
</evidence>